<keyword evidence="4" id="KW-1015">Disulfide bond</keyword>
<dbReference type="InterPro" id="IPR000675">
    <property type="entry name" value="Cutinase/axe"/>
</dbReference>
<dbReference type="SMART" id="SM01110">
    <property type="entry name" value="Cutinase"/>
    <property type="match status" value="1"/>
</dbReference>
<dbReference type="PANTHER" id="PTHR33630:SF9">
    <property type="entry name" value="CUTINASE 4"/>
    <property type="match status" value="1"/>
</dbReference>
<accession>A0ABR9ZIF8</accession>
<evidence type="ECO:0000256" key="3">
    <source>
        <dbReference type="ARBA" id="ARBA00022801"/>
    </source>
</evidence>
<proteinExistence type="inferred from homology"/>
<feature type="chain" id="PRO_5046462892" evidence="5">
    <location>
        <begin position="29"/>
        <end position="294"/>
    </location>
</feature>
<dbReference type="InterPro" id="IPR029058">
    <property type="entry name" value="AB_hydrolase_fold"/>
</dbReference>
<comment type="similarity">
    <text evidence="1">Belongs to the cutinase family.</text>
</comment>
<keyword evidence="7" id="KW-1185">Reference proteome</keyword>
<name>A0ABR9ZIF8_9CORY</name>
<gene>
    <name evidence="6" type="ORF">IRY30_03915</name>
</gene>
<keyword evidence="3" id="KW-0378">Hydrolase</keyword>
<dbReference type="RefSeq" id="WP_194556055.1">
    <property type="nucleotide sequence ID" value="NZ_JADKMY010000001.1"/>
</dbReference>
<dbReference type="Gene3D" id="3.40.50.1820">
    <property type="entry name" value="alpha/beta hydrolase"/>
    <property type="match status" value="1"/>
</dbReference>
<evidence type="ECO:0000313" key="7">
    <source>
        <dbReference type="Proteomes" id="UP000635902"/>
    </source>
</evidence>
<keyword evidence="5" id="KW-0732">Signal</keyword>
<dbReference type="Pfam" id="PF01083">
    <property type="entry name" value="Cutinase"/>
    <property type="match status" value="1"/>
</dbReference>
<dbReference type="PANTHER" id="PTHR33630">
    <property type="entry name" value="CUTINASE RV1984C-RELATED-RELATED"/>
    <property type="match status" value="1"/>
</dbReference>
<protein>
    <submittedName>
        <fullName evidence="6">Cutinase family protein</fullName>
    </submittedName>
</protein>
<keyword evidence="2" id="KW-0719">Serine esterase</keyword>
<dbReference type="SUPFAM" id="SSF53474">
    <property type="entry name" value="alpha/beta-Hydrolases"/>
    <property type="match status" value="1"/>
</dbReference>
<feature type="signal peptide" evidence="5">
    <location>
        <begin position="1"/>
        <end position="28"/>
    </location>
</feature>
<evidence type="ECO:0000256" key="4">
    <source>
        <dbReference type="ARBA" id="ARBA00023157"/>
    </source>
</evidence>
<dbReference type="Proteomes" id="UP000635902">
    <property type="component" value="Unassembled WGS sequence"/>
</dbReference>
<evidence type="ECO:0000256" key="1">
    <source>
        <dbReference type="ARBA" id="ARBA00007534"/>
    </source>
</evidence>
<sequence length="294" mass="30084">MNRSFSRVLGGVALAVSLVAGGMGTAGAQSLGSSVPPLPDPAPNSCAPNILVSVPGGANTVSNAPSNLPLGLYTRSVGAQLRHSTGGRVADRYASYNSLPGGFRTYEQVRQDAYNSTRNLLARSAAECPNAKFSLLGYSLGSDISSLLVRDIAAGRGPISADRLTSAVLIANPNRGVPGVEQQGTAPQHTSGAFGALPGGYGSLNNRVVDVCRQGDIVCDTPANLSPVAGEAAKTALLSFQSNLGPAAASLGRLNPIDQLTAVPTFILGSQIHIDYDAINATGIATEYIRTRLA</sequence>
<comment type="caution">
    <text evidence="6">The sequence shown here is derived from an EMBL/GenBank/DDBJ whole genome shotgun (WGS) entry which is preliminary data.</text>
</comment>
<organism evidence="6 7">
    <name type="scientific">Corynebacterium suicordis DSM 45110</name>
    <dbReference type="NCBI Taxonomy" id="1121369"/>
    <lineage>
        <taxon>Bacteria</taxon>
        <taxon>Bacillati</taxon>
        <taxon>Actinomycetota</taxon>
        <taxon>Actinomycetes</taxon>
        <taxon>Mycobacteriales</taxon>
        <taxon>Corynebacteriaceae</taxon>
        <taxon>Corynebacterium</taxon>
    </lineage>
</organism>
<evidence type="ECO:0000256" key="2">
    <source>
        <dbReference type="ARBA" id="ARBA00022487"/>
    </source>
</evidence>
<dbReference type="EMBL" id="JADKMY010000001">
    <property type="protein sequence ID" value="MBF4553228.1"/>
    <property type="molecule type" value="Genomic_DNA"/>
</dbReference>
<evidence type="ECO:0000313" key="6">
    <source>
        <dbReference type="EMBL" id="MBF4553228.1"/>
    </source>
</evidence>
<evidence type="ECO:0000256" key="5">
    <source>
        <dbReference type="SAM" id="SignalP"/>
    </source>
</evidence>
<reference evidence="6 7" key="1">
    <citation type="submission" date="2020-10" db="EMBL/GenBank/DDBJ databases">
        <title>Novel species in genus Corynebacterium.</title>
        <authorList>
            <person name="Zhang G."/>
        </authorList>
    </citation>
    <scope>NUCLEOTIDE SEQUENCE [LARGE SCALE GENOMIC DNA]</scope>
    <source>
        <strain evidence="6 7">DSM 45110</strain>
    </source>
</reference>